<dbReference type="InterPro" id="IPR013378">
    <property type="entry name" value="InlB-like_B-rpt"/>
</dbReference>
<reference evidence="2" key="1">
    <citation type="submission" date="2019-08" db="EMBL/GenBank/DDBJ databases">
        <authorList>
            <person name="Kucharzyk K."/>
            <person name="Murdoch R.W."/>
            <person name="Higgins S."/>
            <person name="Loffler F."/>
        </authorList>
    </citation>
    <scope>NUCLEOTIDE SEQUENCE</scope>
</reference>
<gene>
    <name evidence="2" type="ORF">SDC9_39896</name>
</gene>
<dbReference type="Gene3D" id="2.60.40.4270">
    <property type="entry name" value="Listeria-Bacteroides repeat domain"/>
    <property type="match status" value="2"/>
</dbReference>
<dbReference type="Pfam" id="PF13306">
    <property type="entry name" value="LRR_5"/>
    <property type="match status" value="4"/>
</dbReference>
<dbReference type="InterPro" id="IPR026906">
    <property type="entry name" value="LRR_5"/>
</dbReference>
<sequence>MIAYALMRFIVNLCGIMNVTKFGISLLVFVLIMTFFVGSAMAATYSGSCRDNLTWTLTTETGVLEIDGTGNMGNYYYLDEAEWYQYRDIITSVSLSSGVTSIGDFAFWGCTALASVVIPDGVTSIGQSAFNGCNSLTSVVIPDSVTSIGWDAAFSGCSSLTSIVLPAGLTSIGQSAFAGCSSLTTIIIPADVTSIGDWAFRDCYSLTTVVIPESVTSIGDSAFSGCSSLTSIVLPDGITSIEKDTFSDCSNLTSIVIPNNVTSIGIWAFRDCYSLTSIVLPDGIRSIEQYAFSGCNSLTSIVLPDGVRSIEQYAFSGCSSLTSIVLPASLTSIEKDTFSNCSNLTSIVIPNNVTSIGVWAFRDCYSLTSIEIPDGVTSIEDWAFRDCYSLTSIEIPDGVTFIGTGAFSGCISLTSIEIPDSVTSLGAGAFMECSSLKTVKIGNSVTSIGDSTFYLCVNLTSINLPSSITSIGKGAFAGCRSLTSIEIPDTVTSIGDRAFAGCSSLTTIIIPAGVTSIGDWAFISCSSLTSIEIPDSVMSIGDRAFSGCISLTTIIIPAGVTSIGDWAFCWCDSLKTVTIGNAITSIGNSSFNYCPNLEVVDLTDAMAISSVGDSAFGSSSDSAMKPGSVIYVSDEEAVAWFIDGTNYYAPYTQIIVDGMALENQYIIKYDANGGTGSMADQTFTYNTTQNLSSNTFVKNANVFIGWSTVAGGPVVYTDGQSVINLPKGAILTLYAVWIPLTTYSGSCGDNLTWMLTTETGVLEITGSGEMTNYSYSPNKNMPGWYLYRKKIKTVSLSYGVTSIGDWAFCWCDSLTSIEIPDSLTSIGGNAFIYCTSLTSIEIPTGVTSIGDHAFLGSSLISIEIPDSVTSIEMLTFNGCESLISVSIGNGVTSIGDYAFQMCTALPSIVIPESVTSIGQAVFVQCPNLEVVDLSSNIALSSVGYSAFGYWNGISISLKSGSVIYVSDERTAALFIAGTNYYAPNTSIVVGKPTQEIKYLIKYNANGGTGSMDDQIFVYNTTQNLSANTFVKNACVFSGWSTAADGPVIYTDGQSVRNLLNINNSTLILYAVWTPGETPTIPDSSLPLTAGWNFISVPKTLNASNNTAESLFGSVDTSDRSILGYNTQTGTWVPITDEMEVIYPLNGYWIYAAAETAIDLTYPSMSTALPEKTLYPGWNAVGLSSGKNTAAHNALVCLGDAWKTVIPWNLAAGMYDPAIINGGSGTYSPDRLMTLGNGYWIYVDAQSTLVGLAA</sequence>
<dbReference type="InterPro" id="IPR042229">
    <property type="entry name" value="Listeria/Bacterioides_rpt_sf"/>
</dbReference>
<comment type="caution">
    <text evidence="2">The sequence shown here is derived from an EMBL/GenBank/DDBJ whole genome shotgun (WGS) entry which is preliminary data.</text>
</comment>
<dbReference type="SUPFAM" id="SSF52058">
    <property type="entry name" value="L domain-like"/>
    <property type="match status" value="3"/>
</dbReference>
<dbReference type="PANTHER" id="PTHR45661">
    <property type="entry name" value="SURFACE ANTIGEN"/>
    <property type="match status" value="1"/>
</dbReference>
<dbReference type="InterPro" id="IPR053139">
    <property type="entry name" value="Surface_bspA-like"/>
</dbReference>
<evidence type="ECO:0000256" key="1">
    <source>
        <dbReference type="ARBA" id="ARBA00004196"/>
    </source>
</evidence>
<dbReference type="PANTHER" id="PTHR45661:SF3">
    <property type="entry name" value="IG-LIKE DOMAIN-CONTAINING PROTEIN"/>
    <property type="match status" value="1"/>
</dbReference>
<evidence type="ECO:0000313" key="2">
    <source>
        <dbReference type="EMBL" id="MPL93749.1"/>
    </source>
</evidence>
<dbReference type="GO" id="GO:0030313">
    <property type="term" value="C:cell envelope"/>
    <property type="evidence" value="ECO:0007669"/>
    <property type="project" value="UniProtKB-SubCell"/>
</dbReference>
<dbReference type="EMBL" id="VSSQ01000402">
    <property type="protein sequence ID" value="MPL93749.1"/>
    <property type="molecule type" value="Genomic_DNA"/>
</dbReference>
<dbReference type="Gene3D" id="3.80.10.10">
    <property type="entry name" value="Ribonuclease Inhibitor"/>
    <property type="match status" value="6"/>
</dbReference>
<dbReference type="InterPro" id="IPR032675">
    <property type="entry name" value="LRR_dom_sf"/>
</dbReference>
<dbReference type="Pfam" id="PF09479">
    <property type="entry name" value="Flg_new"/>
    <property type="match status" value="2"/>
</dbReference>
<comment type="subcellular location">
    <subcellularLocation>
        <location evidence="1">Cell envelope</location>
    </subcellularLocation>
</comment>
<accession>A0A644VQT8</accession>
<dbReference type="AlphaFoldDB" id="A0A644VQT8"/>
<name>A0A644VQT8_9ZZZZ</name>
<organism evidence="2">
    <name type="scientific">bioreactor metagenome</name>
    <dbReference type="NCBI Taxonomy" id="1076179"/>
    <lineage>
        <taxon>unclassified sequences</taxon>
        <taxon>metagenomes</taxon>
        <taxon>ecological metagenomes</taxon>
    </lineage>
</organism>
<dbReference type="Gene3D" id="3.40.50.12480">
    <property type="match status" value="2"/>
</dbReference>
<protein>
    <submittedName>
        <fullName evidence="2">Uncharacterized protein</fullName>
    </submittedName>
</protein>
<proteinExistence type="predicted"/>